<dbReference type="InterPro" id="IPR010982">
    <property type="entry name" value="Lambda_DNA-bd_dom_sf"/>
</dbReference>
<dbReference type="PROSITE" id="PS50943">
    <property type="entry name" value="HTH_CROC1"/>
    <property type="match status" value="1"/>
</dbReference>
<dbReference type="Gene3D" id="1.10.260.40">
    <property type="entry name" value="lambda repressor-like DNA-binding domains"/>
    <property type="match status" value="1"/>
</dbReference>
<keyword evidence="3" id="KW-1185">Reference proteome</keyword>
<sequence length="260" mass="28894">MQTITAGDLLRHWRTTRRLSQLELAGRAETSARHLSFIETGRATPSRQMILHLSDELEIPLRERNRLLLAAGYAPVYADPALDTPQMAPVRTAMRQILQGHEPFPALAADMHWTMIDANAGIDLFLDGVAADLLTPPVNALRLSLHPEGMAPHIINLAEWRGHLFERLHRQIEITGSTELVDLERELRDYPGGDEAPGLPEPEQAVVPLRMRHNDTELSFLSAMTVFGTPMNVTVAELAIESFFPADAATAAFLHTRHGE</sequence>
<dbReference type="STRING" id="455432.AWN90_28805"/>
<name>A0A164LV48_9NOCA</name>
<dbReference type="OrthoDB" id="2959414at2"/>
<dbReference type="Pfam" id="PF17765">
    <property type="entry name" value="MLTR_LBD"/>
    <property type="match status" value="1"/>
</dbReference>
<reference evidence="2 3" key="1">
    <citation type="submission" date="2016-04" db="EMBL/GenBank/DDBJ databases">
        <authorList>
            <person name="Evans L.H."/>
            <person name="Alamgir A."/>
            <person name="Owens N."/>
            <person name="Weber N.D."/>
            <person name="Virtaneva K."/>
            <person name="Barbian K."/>
            <person name="Babar A."/>
            <person name="Rosenke K."/>
        </authorList>
    </citation>
    <scope>NUCLEOTIDE SEQUENCE [LARGE SCALE GENOMIC DNA]</scope>
    <source>
        <strain evidence="2 3">IFM 0406</strain>
    </source>
</reference>
<proteinExistence type="predicted"/>
<dbReference type="PANTHER" id="PTHR35010">
    <property type="entry name" value="BLL4672 PROTEIN-RELATED"/>
    <property type="match status" value="1"/>
</dbReference>
<evidence type="ECO:0000313" key="2">
    <source>
        <dbReference type="EMBL" id="KZM72774.1"/>
    </source>
</evidence>
<dbReference type="CDD" id="cd00093">
    <property type="entry name" value="HTH_XRE"/>
    <property type="match status" value="1"/>
</dbReference>
<organism evidence="2 3">
    <name type="scientific">Nocardia terpenica</name>
    <dbReference type="NCBI Taxonomy" id="455432"/>
    <lineage>
        <taxon>Bacteria</taxon>
        <taxon>Bacillati</taxon>
        <taxon>Actinomycetota</taxon>
        <taxon>Actinomycetes</taxon>
        <taxon>Mycobacteriales</taxon>
        <taxon>Nocardiaceae</taxon>
        <taxon>Nocardia</taxon>
    </lineage>
</organism>
<evidence type="ECO:0000259" key="1">
    <source>
        <dbReference type="PROSITE" id="PS50943"/>
    </source>
</evidence>
<protein>
    <submittedName>
        <fullName evidence="2">Transcriptional regulator</fullName>
    </submittedName>
</protein>
<feature type="domain" description="HTH cro/C1-type" evidence="1">
    <location>
        <begin position="10"/>
        <end position="64"/>
    </location>
</feature>
<dbReference type="InterPro" id="IPR041413">
    <property type="entry name" value="MLTR_LBD"/>
</dbReference>
<comment type="caution">
    <text evidence="2">The sequence shown here is derived from an EMBL/GenBank/DDBJ whole genome shotgun (WGS) entry which is preliminary data.</text>
</comment>
<dbReference type="SUPFAM" id="SSF47413">
    <property type="entry name" value="lambda repressor-like DNA-binding domains"/>
    <property type="match status" value="1"/>
</dbReference>
<dbReference type="Proteomes" id="UP000076512">
    <property type="component" value="Unassembled WGS sequence"/>
</dbReference>
<evidence type="ECO:0000313" key="3">
    <source>
        <dbReference type="Proteomes" id="UP000076512"/>
    </source>
</evidence>
<accession>A0A164LV48</accession>
<dbReference type="GO" id="GO:0003677">
    <property type="term" value="F:DNA binding"/>
    <property type="evidence" value="ECO:0007669"/>
    <property type="project" value="InterPro"/>
</dbReference>
<dbReference type="PANTHER" id="PTHR35010:SF4">
    <property type="entry name" value="BLL5781 PROTEIN"/>
    <property type="match status" value="1"/>
</dbReference>
<dbReference type="AlphaFoldDB" id="A0A164LV48"/>
<dbReference type="Pfam" id="PF13560">
    <property type="entry name" value="HTH_31"/>
    <property type="match status" value="1"/>
</dbReference>
<dbReference type="SMART" id="SM00530">
    <property type="entry name" value="HTH_XRE"/>
    <property type="match status" value="1"/>
</dbReference>
<dbReference type="InterPro" id="IPR001387">
    <property type="entry name" value="Cro/C1-type_HTH"/>
</dbReference>
<dbReference type="EMBL" id="LWGR01000007">
    <property type="protein sequence ID" value="KZM72774.1"/>
    <property type="molecule type" value="Genomic_DNA"/>
</dbReference>
<dbReference type="RefSeq" id="WP_067588971.1">
    <property type="nucleotide sequence ID" value="NZ_KV411304.1"/>
</dbReference>
<gene>
    <name evidence="2" type="ORF">AWN90_28805</name>
</gene>